<dbReference type="Proteomes" id="UP000224567">
    <property type="component" value="Unassembled WGS sequence"/>
</dbReference>
<accession>A0A2G2VSL1</accession>
<evidence type="ECO:0000256" key="1">
    <source>
        <dbReference type="SAM" id="MobiDB-lite"/>
    </source>
</evidence>
<feature type="compositionally biased region" description="Polar residues" evidence="1">
    <location>
        <begin position="54"/>
        <end position="68"/>
    </location>
</feature>
<evidence type="ECO:0000313" key="2">
    <source>
        <dbReference type="EMBL" id="PHT35961.1"/>
    </source>
</evidence>
<reference evidence="3" key="2">
    <citation type="journal article" date="2017" name="J. Anim. Genet.">
        <title>Multiple reference genome sequences of hot pepper reveal the massive evolution of plant disease resistance genes by retroduplication.</title>
        <authorList>
            <person name="Kim S."/>
            <person name="Park J."/>
            <person name="Yeom S.-I."/>
            <person name="Kim Y.-M."/>
            <person name="Seo E."/>
            <person name="Kim K.-T."/>
            <person name="Kim M.-S."/>
            <person name="Lee J.M."/>
            <person name="Cheong K."/>
            <person name="Shin H.-S."/>
            <person name="Kim S.-B."/>
            <person name="Han K."/>
            <person name="Lee J."/>
            <person name="Park M."/>
            <person name="Lee H.-A."/>
            <person name="Lee H.-Y."/>
            <person name="Lee Y."/>
            <person name="Oh S."/>
            <person name="Lee J.H."/>
            <person name="Choi E."/>
            <person name="Choi E."/>
            <person name="Lee S.E."/>
            <person name="Jeon J."/>
            <person name="Kim H."/>
            <person name="Choi G."/>
            <person name="Song H."/>
            <person name="Lee J."/>
            <person name="Lee S.-C."/>
            <person name="Kwon J.-K."/>
            <person name="Lee H.-Y."/>
            <person name="Koo N."/>
            <person name="Hong Y."/>
            <person name="Kim R.W."/>
            <person name="Kang W.-H."/>
            <person name="Huh J.H."/>
            <person name="Kang B.-C."/>
            <person name="Yang T.-J."/>
            <person name="Lee Y.-H."/>
            <person name="Bennetzen J.L."/>
            <person name="Choi D."/>
        </authorList>
    </citation>
    <scope>NUCLEOTIDE SEQUENCE [LARGE SCALE GENOMIC DNA]</scope>
    <source>
        <strain evidence="3">cv. PBC81</strain>
    </source>
</reference>
<feature type="region of interest" description="Disordered" evidence="1">
    <location>
        <begin position="1"/>
        <end position="68"/>
    </location>
</feature>
<comment type="caution">
    <text evidence="2">The sequence shown here is derived from an EMBL/GenBank/DDBJ whole genome shotgun (WGS) entry which is preliminary data.</text>
</comment>
<organism evidence="2 3">
    <name type="scientific">Capsicum baccatum</name>
    <name type="common">Peruvian pepper</name>
    <dbReference type="NCBI Taxonomy" id="33114"/>
    <lineage>
        <taxon>Eukaryota</taxon>
        <taxon>Viridiplantae</taxon>
        <taxon>Streptophyta</taxon>
        <taxon>Embryophyta</taxon>
        <taxon>Tracheophyta</taxon>
        <taxon>Spermatophyta</taxon>
        <taxon>Magnoliopsida</taxon>
        <taxon>eudicotyledons</taxon>
        <taxon>Gunneridae</taxon>
        <taxon>Pentapetalae</taxon>
        <taxon>asterids</taxon>
        <taxon>lamiids</taxon>
        <taxon>Solanales</taxon>
        <taxon>Solanaceae</taxon>
        <taxon>Solanoideae</taxon>
        <taxon>Capsiceae</taxon>
        <taxon>Capsicum</taxon>
    </lineage>
</organism>
<proteinExistence type="predicted"/>
<keyword evidence="3" id="KW-1185">Reference proteome</keyword>
<dbReference type="AlphaFoldDB" id="A0A2G2VSL1"/>
<feature type="compositionally biased region" description="Polar residues" evidence="1">
    <location>
        <begin position="36"/>
        <end position="45"/>
    </location>
</feature>
<sequence>MLLENSLSNSDMSQSSKSKNLGNSEASWRHKHGTSPYLSDSTLGLLSQRKDEVGNSTDMSSSEQQIGI</sequence>
<feature type="compositionally biased region" description="Low complexity" evidence="1">
    <location>
        <begin position="1"/>
        <end position="21"/>
    </location>
</feature>
<dbReference type="EMBL" id="MLFT02000010">
    <property type="protein sequence ID" value="PHT35961.1"/>
    <property type="molecule type" value="Genomic_DNA"/>
</dbReference>
<evidence type="ECO:0000313" key="3">
    <source>
        <dbReference type="Proteomes" id="UP000224567"/>
    </source>
</evidence>
<gene>
    <name evidence="2" type="ORF">CQW23_23661</name>
</gene>
<protein>
    <submittedName>
        <fullName evidence="2">Uncharacterized protein</fullName>
    </submittedName>
</protein>
<dbReference type="STRING" id="33114.A0A2G2VSL1"/>
<reference evidence="2 3" key="1">
    <citation type="journal article" date="2017" name="Genome Biol.">
        <title>New reference genome sequences of hot pepper reveal the massive evolution of plant disease-resistance genes by retroduplication.</title>
        <authorList>
            <person name="Kim S."/>
            <person name="Park J."/>
            <person name="Yeom S.I."/>
            <person name="Kim Y.M."/>
            <person name="Seo E."/>
            <person name="Kim K.T."/>
            <person name="Kim M.S."/>
            <person name="Lee J.M."/>
            <person name="Cheong K."/>
            <person name="Shin H.S."/>
            <person name="Kim S.B."/>
            <person name="Han K."/>
            <person name="Lee J."/>
            <person name="Park M."/>
            <person name="Lee H.A."/>
            <person name="Lee H.Y."/>
            <person name="Lee Y."/>
            <person name="Oh S."/>
            <person name="Lee J.H."/>
            <person name="Choi E."/>
            <person name="Choi E."/>
            <person name="Lee S.E."/>
            <person name="Jeon J."/>
            <person name="Kim H."/>
            <person name="Choi G."/>
            <person name="Song H."/>
            <person name="Lee J."/>
            <person name="Lee S.C."/>
            <person name="Kwon J.K."/>
            <person name="Lee H.Y."/>
            <person name="Koo N."/>
            <person name="Hong Y."/>
            <person name="Kim R.W."/>
            <person name="Kang W.H."/>
            <person name="Huh J.H."/>
            <person name="Kang B.C."/>
            <person name="Yang T.J."/>
            <person name="Lee Y.H."/>
            <person name="Bennetzen J.L."/>
            <person name="Choi D."/>
        </authorList>
    </citation>
    <scope>NUCLEOTIDE SEQUENCE [LARGE SCALE GENOMIC DNA]</scope>
    <source>
        <strain evidence="3">cv. PBC81</strain>
    </source>
</reference>
<name>A0A2G2VSL1_CAPBA</name>